<keyword evidence="4 11" id="KW-0808">Transferase</keyword>
<dbReference type="AlphaFoldDB" id="A0A9W6G3E2"/>
<dbReference type="EMBL" id="BSDS01000002">
    <property type="protein sequence ID" value="GLI39632.1"/>
    <property type="molecule type" value="Genomic_DNA"/>
</dbReference>
<evidence type="ECO:0000256" key="11">
    <source>
        <dbReference type="RuleBase" id="RU003953"/>
    </source>
</evidence>
<dbReference type="Pfam" id="PF01743">
    <property type="entry name" value="PolyA_pol"/>
    <property type="match status" value="1"/>
</dbReference>
<dbReference type="GO" id="GO:0046872">
    <property type="term" value="F:metal ion binding"/>
    <property type="evidence" value="ECO:0007669"/>
    <property type="project" value="UniProtKB-KW"/>
</dbReference>
<evidence type="ECO:0000256" key="4">
    <source>
        <dbReference type="ARBA" id="ARBA00022679"/>
    </source>
</evidence>
<dbReference type="PANTHER" id="PTHR47545">
    <property type="entry name" value="MULTIFUNCTIONAL CCA PROTEIN"/>
    <property type="match status" value="1"/>
</dbReference>
<dbReference type="InterPro" id="IPR050124">
    <property type="entry name" value="tRNA_CCA-adding_enzyme"/>
</dbReference>
<keyword evidence="10 11" id="KW-0694">RNA-binding</keyword>
<evidence type="ECO:0000259" key="13">
    <source>
        <dbReference type="Pfam" id="PF12627"/>
    </source>
</evidence>
<evidence type="ECO:0000256" key="7">
    <source>
        <dbReference type="ARBA" id="ARBA00022723"/>
    </source>
</evidence>
<dbReference type="SUPFAM" id="SSF81301">
    <property type="entry name" value="Nucleotidyltransferase"/>
    <property type="match status" value="1"/>
</dbReference>
<evidence type="ECO:0000256" key="8">
    <source>
        <dbReference type="ARBA" id="ARBA00022741"/>
    </source>
</evidence>
<evidence type="ECO:0000256" key="3">
    <source>
        <dbReference type="ARBA" id="ARBA00022555"/>
    </source>
</evidence>
<dbReference type="InterPro" id="IPR002646">
    <property type="entry name" value="PolA_pol_head_dom"/>
</dbReference>
<proteinExistence type="inferred from homology"/>
<accession>A0A9W6G3E2</accession>
<evidence type="ECO:0000259" key="12">
    <source>
        <dbReference type="Pfam" id="PF01743"/>
    </source>
</evidence>
<dbReference type="Gene3D" id="1.10.3090.10">
    <property type="entry name" value="cca-adding enzyme, domain 2"/>
    <property type="match status" value="1"/>
</dbReference>
<evidence type="ECO:0000313" key="14">
    <source>
        <dbReference type="EMBL" id="GLI39632.1"/>
    </source>
</evidence>
<reference evidence="14" key="1">
    <citation type="submission" date="2022-12" db="EMBL/GenBank/DDBJ databases">
        <title>Reference genome sequencing for broad-spectrum identification of bacterial and archaeal isolates by mass spectrometry.</title>
        <authorList>
            <person name="Sekiguchi Y."/>
            <person name="Tourlousse D.M."/>
        </authorList>
    </citation>
    <scope>NUCLEOTIDE SEQUENCE</scope>
    <source>
        <strain evidence="14">H2</strain>
    </source>
</reference>
<evidence type="ECO:0000256" key="5">
    <source>
        <dbReference type="ARBA" id="ARBA00022694"/>
    </source>
</evidence>
<dbReference type="InterPro" id="IPR043519">
    <property type="entry name" value="NT_sf"/>
</dbReference>
<feature type="domain" description="tRNA nucleotidyltransferase/poly(A) polymerase RNA and SrmB- binding" evidence="13">
    <location>
        <begin position="168"/>
        <end position="224"/>
    </location>
</feature>
<dbReference type="SUPFAM" id="SSF81891">
    <property type="entry name" value="Poly A polymerase C-terminal region-like"/>
    <property type="match status" value="1"/>
</dbReference>
<keyword evidence="9" id="KW-0460">Magnesium</keyword>
<evidence type="ECO:0000256" key="9">
    <source>
        <dbReference type="ARBA" id="ARBA00022842"/>
    </source>
</evidence>
<keyword evidence="8" id="KW-0547">Nucleotide-binding</keyword>
<dbReference type="RefSeq" id="WP_214184477.1">
    <property type="nucleotide sequence ID" value="NZ_BSDS01000002.1"/>
</dbReference>
<keyword evidence="6" id="KW-0548">Nucleotidyltransferase</keyword>
<dbReference type="GO" id="GO:0000166">
    <property type="term" value="F:nucleotide binding"/>
    <property type="evidence" value="ECO:0007669"/>
    <property type="project" value="UniProtKB-KW"/>
</dbReference>
<feature type="domain" description="Poly A polymerase head" evidence="12">
    <location>
        <begin position="28"/>
        <end position="143"/>
    </location>
</feature>
<keyword evidence="7" id="KW-0479">Metal-binding</keyword>
<dbReference type="GO" id="GO:0016779">
    <property type="term" value="F:nucleotidyltransferase activity"/>
    <property type="evidence" value="ECO:0007669"/>
    <property type="project" value="UniProtKB-KW"/>
</dbReference>
<comment type="caution">
    <text evidence="14">The sequence shown here is derived from an EMBL/GenBank/DDBJ whole genome shotgun (WGS) entry which is preliminary data.</text>
</comment>
<dbReference type="Proteomes" id="UP001144352">
    <property type="component" value="Unassembled WGS sequence"/>
</dbReference>
<protein>
    <submittedName>
        <fullName evidence="14">Cytidine(C)-cytidine(C)-adenosine (A)]-adding enzyme</fullName>
    </submittedName>
</protein>
<evidence type="ECO:0000256" key="1">
    <source>
        <dbReference type="ARBA" id="ARBA00001946"/>
    </source>
</evidence>
<sequence length="431" mass="46735">MKTSIASFLETPFLRTLRQASASLDLQCYVVGGCLRDLLMGREVNDVDIAVAGGAEALSRRFASEGGGTFFWLDQERGQSRVAIKGGGGIVTFDFAPLRGEDICADLALRDFTINALAVQLQGVVELIDPLKGETDIRARLVRRCAESVFRDDPLRLVRAFRFVATLGFRIETETLAAIAVHAPLVANSAGERIRDELFRVLRVPGTGSVFRAMGDTGLLREIFGLSPSQVSPAAEAMDRVEAVVQSISQLGDEAAEKGCLRLQEQIQGDMTVLSLMKLAAFLAVTEADILGAADRLRLGKAAGQLMEKLCRADTLALAERLDTVSAFTLFNACEPAGLELPLLLLARGHITESRCRELAHYYLHCHIPRGENLLLSGTEIMELLSVPPCKIVGEAHELLREAQSTGQVRTGAEACAFLRKKLLTTNEPMG</sequence>
<organism evidence="14 15">
    <name type="scientific">Geobacter hydrogenophilus</name>
    <dbReference type="NCBI Taxonomy" id="40983"/>
    <lineage>
        <taxon>Bacteria</taxon>
        <taxon>Pseudomonadati</taxon>
        <taxon>Thermodesulfobacteriota</taxon>
        <taxon>Desulfuromonadia</taxon>
        <taxon>Geobacterales</taxon>
        <taxon>Geobacteraceae</taxon>
        <taxon>Geobacter</taxon>
    </lineage>
</organism>
<dbReference type="Pfam" id="PF12627">
    <property type="entry name" value="PolyA_pol_RNAbd"/>
    <property type="match status" value="1"/>
</dbReference>
<evidence type="ECO:0000256" key="2">
    <source>
        <dbReference type="ARBA" id="ARBA00007265"/>
    </source>
</evidence>
<evidence type="ECO:0000256" key="10">
    <source>
        <dbReference type="ARBA" id="ARBA00022884"/>
    </source>
</evidence>
<dbReference type="Gene3D" id="3.30.460.10">
    <property type="entry name" value="Beta Polymerase, domain 2"/>
    <property type="match status" value="1"/>
</dbReference>
<dbReference type="GO" id="GO:0008033">
    <property type="term" value="P:tRNA processing"/>
    <property type="evidence" value="ECO:0007669"/>
    <property type="project" value="UniProtKB-KW"/>
</dbReference>
<evidence type="ECO:0000313" key="15">
    <source>
        <dbReference type="Proteomes" id="UP001144352"/>
    </source>
</evidence>
<dbReference type="GO" id="GO:0000049">
    <property type="term" value="F:tRNA binding"/>
    <property type="evidence" value="ECO:0007669"/>
    <property type="project" value="UniProtKB-KW"/>
</dbReference>
<name>A0A9W6G3E2_9BACT</name>
<dbReference type="PANTHER" id="PTHR47545:SF2">
    <property type="entry name" value="CC-ADDING TRNA NUCLEOTIDYLTRANSFERASE"/>
    <property type="match status" value="1"/>
</dbReference>
<comment type="similarity">
    <text evidence="2 11">Belongs to the tRNA nucleotidyltransferase/poly(A) polymerase family.</text>
</comment>
<keyword evidence="5" id="KW-0819">tRNA processing</keyword>
<evidence type="ECO:0000256" key="6">
    <source>
        <dbReference type="ARBA" id="ARBA00022695"/>
    </source>
</evidence>
<keyword evidence="3" id="KW-0820">tRNA-binding</keyword>
<comment type="cofactor">
    <cofactor evidence="1">
        <name>Mg(2+)</name>
        <dbReference type="ChEBI" id="CHEBI:18420"/>
    </cofactor>
</comment>
<dbReference type="InterPro" id="IPR032828">
    <property type="entry name" value="PolyA_RNA-bd"/>
</dbReference>
<keyword evidence="15" id="KW-1185">Reference proteome</keyword>
<gene>
    <name evidence="14" type="primary">ccaC</name>
    <name evidence="14" type="ORF">GHYDROH2_31330</name>
</gene>
<dbReference type="CDD" id="cd05398">
    <property type="entry name" value="NT_ClassII-CCAase"/>
    <property type="match status" value="1"/>
</dbReference>